<feature type="transmembrane region" description="Helical" evidence="1">
    <location>
        <begin position="35"/>
        <end position="51"/>
    </location>
</feature>
<keyword evidence="1" id="KW-0812">Transmembrane</keyword>
<proteinExistence type="predicted"/>
<feature type="transmembrane region" description="Helical" evidence="1">
    <location>
        <begin position="12"/>
        <end position="28"/>
    </location>
</feature>
<dbReference type="KEGG" id="wdi:H9L19_04695"/>
<dbReference type="RefSeq" id="WP_187528557.1">
    <property type="nucleotide sequence ID" value="NZ_CP060724.1"/>
</dbReference>
<dbReference type="NCBIfam" id="NF040686">
    <property type="entry name" value="TcpD_dom"/>
    <property type="match status" value="1"/>
</dbReference>
<protein>
    <submittedName>
        <fullName evidence="2">Uncharacterized protein</fullName>
    </submittedName>
</protein>
<accession>A0A7G9T3P7</accession>
<evidence type="ECO:0000313" key="3">
    <source>
        <dbReference type="Proteomes" id="UP000515800"/>
    </source>
</evidence>
<evidence type="ECO:0000313" key="2">
    <source>
        <dbReference type="EMBL" id="QNN74722.1"/>
    </source>
</evidence>
<dbReference type="EMBL" id="CP060724">
    <property type="protein sequence ID" value="QNN74722.1"/>
    <property type="molecule type" value="Genomic_DNA"/>
</dbReference>
<reference evidence="2 3" key="1">
    <citation type="submission" date="2020-08" db="EMBL/GenBank/DDBJ databases">
        <title>Genome sequence of Weissella diestrammenae KACC 16890T.</title>
        <authorList>
            <person name="Hyun D.-W."/>
            <person name="Bae J.-W."/>
        </authorList>
    </citation>
    <scope>NUCLEOTIDE SEQUENCE [LARGE SCALE GENOMIC DNA]</scope>
    <source>
        <strain evidence="2 3">KACC 16890</strain>
    </source>
</reference>
<dbReference type="InterPro" id="IPR049746">
    <property type="entry name" value="TcpD-like_C"/>
</dbReference>
<dbReference type="AlphaFoldDB" id="A0A7G9T3P7"/>
<organism evidence="2 3">
    <name type="scientific">Weissella diestrammenae</name>
    <dbReference type="NCBI Taxonomy" id="1162633"/>
    <lineage>
        <taxon>Bacteria</taxon>
        <taxon>Bacillati</taxon>
        <taxon>Bacillota</taxon>
        <taxon>Bacilli</taxon>
        <taxon>Lactobacillales</taxon>
        <taxon>Lactobacillaceae</taxon>
        <taxon>Weissella</taxon>
    </lineage>
</organism>
<keyword evidence="1" id="KW-1133">Transmembrane helix</keyword>
<name>A0A7G9T3P7_9LACO</name>
<evidence type="ECO:0000256" key="1">
    <source>
        <dbReference type="SAM" id="Phobius"/>
    </source>
</evidence>
<keyword evidence="1" id="KW-0472">Membrane</keyword>
<sequence length="75" mass="8179">MALYDGLKPGLIWIVCLVAAGFMIWAMGKKHMGEMLTYFLVAAFVLFFINGPENALGSMNGVIQLIMNFFSSLGG</sequence>
<keyword evidence="3" id="KW-1185">Reference proteome</keyword>
<dbReference type="Proteomes" id="UP000515800">
    <property type="component" value="Chromosome"/>
</dbReference>
<gene>
    <name evidence="2" type="ORF">H9L19_04695</name>
</gene>